<dbReference type="PIRSF" id="PIRSF000390">
    <property type="entry name" value="PLP_StrS"/>
    <property type="match status" value="1"/>
</dbReference>
<evidence type="ECO:0000256" key="6">
    <source>
        <dbReference type="PIRSR" id="PIRSR000390-1"/>
    </source>
</evidence>
<organism evidence="9 10">
    <name type="scientific">Paenibacillus agaridevorans</name>
    <dbReference type="NCBI Taxonomy" id="171404"/>
    <lineage>
        <taxon>Bacteria</taxon>
        <taxon>Bacillati</taxon>
        <taxon>Bacillota</taxon>
        <taxon>Bacilli</taxon>
        <taxon>Bacillales</taxon>
        <taxon>Paenibacillaceae</taxon>
        <taxon>Paenibacillus</taxon>
    </lineage>
</organism>
<dbReference type="InterPro" id="IPR015421">
    <property type="entry name" value="PyrdxlP-dep_Trfase_major"/>
</dbReference>
<dbReference type="Gene3D" id="3.90.1150.10">
    <property type="entry name" value="Aspartate Aminotransferase, domain 1"/>
    <property type="match status" value="1"/>
</dbReference>
<dbReference type="PANTHER" id="PTHR30244">
    <property type="entry name" value="TRANSAMINASE"/>
    <property type="match status" value="1"/>
</dbReference>
<dbReference type="RefSeq" id="WP_108993846.1">
    <property type="nucleotide sequence ID" value="NZ_BDQX01000187.1"/>
</dbReference>
<evidence type="ECO:0000256" key="7">
    <source>
        <dbReference type="PIRSR" id="PIRSR000390-2"/>
    </source>
</evidence>
<dbReference type="Gene3D" id="3.40.640.10">
    <property type="entry name" value="Type I PLP-dependent aspartate aminotransferase-like (Major domain)"/>
    <property type="match status" value="1"/>
</dbReference>
<evidence type="ECO:0000256" key="1">
    <source>
        <dbReference type="ARBA" id="ARBA00001933"/>
    </source>
</evidence>
<evidence type="ECO:0000313" key="10">
    <source>
        <dbReference type="Proteomes" id="UP000245202"/>
    </source>
</evidence>
<feature type="active site" description="Proton acceptor" evidence="6">
    <location>
        <position position="197"/>
    </location>
</feature>
<keyword evidence="10" id="KW-1185">Reference proteome</keyword>
<dbReference type="CDD" id="cd00616">
    <property type="entry name" value="AHBA_syn"/>
    <property type="match status" value="1"/>
</dbReference>
<keyword evidence="2 9" id="KW-0032">Aminotransferase</keyword>
<dbReference type="Pfam" id="PF01041">
    <property type="entry name" value="DegT_DnrJ_EryC1"/>
    <property type="match status" value="1"/>
</dbReference>
<comment type="cofactor">
    <cofactor evidence="1">
        <name>pyridoxal 5'-phosphate</name>
        <dbReference type="ChEBI" id="CHEBI:597326"/>
    </cofactor>
</comment>
<gene>
    <name evidence="9" type="ORF">PAT3040_03638</name>
</gene>
<feature type="modified residue" description="N6-(pyridoxal phosphate)lysine" evidence="7">
    <location>
        <position position="197"/>
    </location>
</feature>
<evidence type="ECO:0000256" key="8">
    <source>
        <dbReference type="RuleBase" id="RU004508"/>
    </source>
</evidence>
<sequence>MSQQQQSGGSRIYLSSPHMSGKEQAYIDEAFRSNWIAPLGPHINAFEQELASYVGSRGATAVSSGTAAIHLALQLLGVGEGDQVICPSFTFIATANPIVYLGAKPLFVDSEPDTWNMSPVALERALRHASAAGRLPKAVIVVHLYGGMANMERIMEICDRYGVPVVEDAAESLGSTYRGRQSGTLGHFGIYSFNGNKIITTSGGGMLVSDHTDALERAKFLATQARDAAVHYQHSVMGYNYRMSNVLAGIGRAQLEVLDQRVQARREVYRRYEEALGKYEAIAFMPEPEGTCGNRWLTALTIKHPGAEAIIAGLLDALGEANIEARPLWKPLHLQPLFRGTTFYGHYEQGSSVCEELFRTGICLPSGSNMSPEEQDRVIAVIEDATRGLRSASTEAAS</sequence>
<proteinExistence type="inferred from homology"/>
<name>A0A2R5EVF2_9BACL</name>
<dbReference type="AlphaFoldDB" id="A0A2R5EVF2"/>
<evidence type="ECO:0000313" key="9">
    <source>
        <dbReference type="EMBL" id="GBG09018.1"/>
    </source>
</evidence>
<accession>A0A2R5EVF2</accession>
<dbReference type="InterPro" id="IPR015424">
    <property type="entry name" value="PyrdxlP-dep_Trfase"/>
</dbReference>
<dbReference type="FunFam" id="3.40.640.10:FF:000090">
    <property type="entry name" value="Pyridoxal phosphate-dependent aminotransferase"/>
    <property type="match status" value="1"/>
</dbReference>
<reference evidence="9 10" key="1">
    <citation type="submission" date="2017-08" db="EMBL/GenBank/DDBJ databases">
        <title>Substantial Increase in Enzyme Production by Combined Drug-Resistance Mutations in Paenibacillus agaridevorans.</title>
        <authorList>
            <person name="Tanaka Y."/>
            <person name="Funane K."/>
            <person name="Hosaka T."/>
            <person name="Shiwa Y."/>
            <person name="Fujita N."/>
            <person name="Miyazaki T."/>
            <person name="Yoshikawa H."/>
            <person name="Murakami K."/>
            <person name="Kasahara K."/>
            <person name="Inaoka T."/>
            <person name="Hiraga Y."/>
            <person name="Ochi K."/>
        </authorList>
    </citation>
    <scope>NUCLEOTIDE SEQUENCE [LARGE SCALE GENOMIC DNA]</scope>
    <source>
        <strain evidence="9 10">T-3040</strain>
    </source>
</reference>
<keyword evidence="3 9" id="KW-0808">Transferase</keyword>
<dbReference type="SUPFAM" id="SSF53383">
    <property type="entry name" value="PLP-dependent transferases"/>
    <property type="match status" value="1"/>
</dbReference>
<dbReference type="GO" id="GO:0030170">
    <property type="term" value="F:pyridoxal phosphate binding"/>
    <property type="evidence" value="ECO:0007669"/>
    <property type="project" value="TreeGrafter"/>
</dbReference>
<dbReference type="GO" id="GO:0000271">
    <property type="term" value="P:polysaccharide biosynthetic process"/>
    <property type="evidence" value="ECO:0007669"/>
    <property type="project" value="TreeGrafter"/>
</dbReference>
<evidence type="ECO:0000256" key="4">
    <source>
        <dbReference type="ARBA" id="ARBA00022898"/>
    </source>
</evidence>
<protein>
    <submittedName>
        <fullName evidence="9">Pyridoxal phosphate-dependent aminotransferase</fullName>
    </submittedName>
</protein>
<dbReference type="Proteomes" id="UP000245202">
    <property type="component" value="Unassembled WGS sequence"/>
</dbReference>
<dbReference type="GO" id="GO:0008483">
    <property type="term" value="F:transaminase activity"/>
    <property type="evidence" value="ECO:0007669"/>
    <property type="project" value="UniProtKB-KW"/>
</dbReference>
<dbReference type="InterPro" id="IPR015422">
    <property type="entry name" value="PyrdxlP-dep_Trfase_small"/>
</dbReference>
<evidence type="ECO:0000256" key="2">
    <source>
        <dbReference type="ARBA" id="ARBA00022576"/>
    </source>
</evidence>
<keyword evidence="4 7" id="KW-0663">Pyridoxal phosphate</keyword>
<dbReference type="InterPro" id="IPR000653">
    <property type="entry name" value="DegT/StrS_aminotransferase"/>
</dbReference>
<dbReference type="PANTHER" id="PTHR30244:SF34">
    <property type="entry name" value="DTDP-4-AMINO-4,6-DIDEOXYGALACTOSE TRANSAMINASE"/>
    <property type="match status" value="1"/>
</dbReference>
<evidence type="ECO:0000256" key="3">
    <source>
        <dbReference type="ARBA" id="ARBA00022679"/>
    </source>
</evidence>
<comment type="caution">
    <text evidence="9">The sequence shown here is derived from an EMBL/GenBank/DDBJ whole genome shotgun (WGS) entry which is preliminary data.</text>
</comment>
<evidence type="ECO:0000256" key="5">
    <source>
        <dbReference type="ARBA" id="ARBA00037999"/>
    </source>
</evidence>
<dbReference type="EMBL" id="BDQX01000187">
    <property type="protein sequence ID" value="GBG09018.1"/>
    <property type="molecule type" value="Genomic_DNA"/>
</dbReference>
<comment type="similarity">
    <text evidence="5 8">Belongs to the DegT/DnrJ/EryC1 family.</text>
</comment>